<evidence type="ECO:0000256" key="1">
    <source>
        <dbReference type="ARBA" id="ARBA00004496"/>
    </source>
</evidence>
<dbReference type="GO" id="GO:0003700">
    <property type="term" value="F:DNA-binding transcription factor activity"/>
    <property type="evidence" value="ECO:0007669"/>
    <property type="project" value="InterPro"/>
</dbReference>
<evidence type="ECO:0000256" key="9">
    <source>
        <dbReference type="ARBA" id="ARBA00024867"/>
    </source>
</evidence>
<evidence type="ECO:0000259" key="12">
    <source>
        <dbReference type="PROSITE" id="PS50110"/>
    </source>
</evidence>
<evidence type="ECO:0000256" key="4">
    <source>
        <dbReference type="ARBA" id="ARBA00022553"/>
    </source>
</evidence>
<dbReference type="SMART" id="SM00448">
    <property type="entry name" value="REC"/>
    <property type="match status" value="1"/>
</dbReference>
<gene>
    <name evidence="13" type="ORF">C7383_10964</name>
</gene>
<keyword evidence="4 10" id="KW-0597">Phosphoprotein</keyword>
<dbReference type="GO" id="GO:0043565">
    <property type="term" value="F:sequence-specific DNA binding"/>
    <property type="evidence" value="ECO:0007669"/>
    <property type="project" value="InterPro"/>
</dbReference>
<dbReference type="InterPro" id="IPR051552">
    <property type="entry name" value="HptR"/>
</dbReference>
<dbReference type="Pfam" id="PF12833">
    <property type="entry name" value="HTH_18"/>
    <property type="match status" value="1"/>
</dbReference>
<feature type="domain" description="HTH araC/xylS-type" evidence="11">
    <location>
        <begin position="426"/>
        <end position="524"/>
    </location>
</feature>
<dbReference type="SUPFAM" id="SSF52172">
    <property type="entry name" value="CheY-like"/>
    <property type="match status" value="1"/>
</dbReference>
<comment type="subcellular location">
    <subcellularLocation>
        <location evidence="1">Cytoplasm</location>
    </subcellularLocation>
</comment>
<evidence type="ECO:0000256" key="7">
    <source>
        <dbReference type="ARBA" id="ARBA00023125"/>
    </source>
</evidence>
<dbReference type="PANTHER" id="PTHR42713:SF3">
    <property type="entry name" value="TRANSCRIPTIONAL REGULATORY PROTEIN HPTR"/>
    <property type="match status" value="1"/>
</dbReference>
<dbReference type="Gene3D" id="1.10.10.60">
    <property type="entry name" value="Homeodomain-like"/>
    <property type="match status" value="2"/>
</dbReference>
<dbReference type="Pfam" id="PF00072">
    <property type="entry name" value="Response_reg"/>
    <property type="match status" value="1"/>
</dbReference>
<dbReference type="PROSITE" id="PS01124">
    <property type="entry name" value="HTH_ARAC_FAMILY_2"/>
    <property type="match status" value="1"/>
</dbReference>
<dbReference type="InterPro" id="IPR011006">
    <property type="entry name" value="CheY-like_superfamily"/>
</dbReference>
<evidence type="ECO:0000256" key="6">
    <source>
        <dbReference type="ARBA" id="ARBA00023015"/>
    </source>
</evidence>
<dbReference type="Proteomes" id="UP000245412">
    <property type="component" value="Unassembled WGS sequence"/>
</dbReference>
<evidence type="ECO:0000313" key="13">
    <source>
        <dbReference type="EMBL" id="PWJ74328.1"/>
    </source>
</evidence>
<protein>
    <recommendedName>
        <fullName evidence="2">Stage 0 sporulation protein A homolog</fullName>
    </recommendedName>
</protein>
<dbReference type="AlphaFoldDB" id="A0AB73T2C1"/>
<dbReference type="Gene3D" id="3.40.50.2300">
    <property type="match status" value="1"/>
</dbReference>
<keyword evidence="6" id="KW-0805">Transcription regulation</keyword>
<evidence type="ECO:0000256" key="10">
    <source>
        <dbReference type="PROSITE-ProRule" id="PRU00169"/>
    </source>
</evidence>
<dbReference type="InterPro" id="IPR018060">
    <property type="entry name" value="HTH_AraC"/>
</dbReference>
<sequence length="528" mass="59170">MEKYKVLLIDDEPIITQGLQILIDWEACGCEIAGCASDGREGLDMIKSLQPDIVISDIRMPNCSGIDMIRQALAIHPCGFIILSGYSDFSYAKQCMSLGVQEYLLKPVVESELIQALEKVREQLALQRKTQTALTQLEDVSQQLSALALDDVLRDMMNSYFETDEDLKIALADYDISLAPGHTYLAAAFQAAAPENISVLRQELLAGLSALGIPFLLYYHGSNTYLGIFSLPLDTPPDFFTEQLTELHQKMSMQAHGGLCIGVGRPYPCASHLPVSCKQALFALSYKIIRGASSVNPFDSSLKNAHFIQTLPDGLWDAYRQSLMQSNFASITSSIHKVFHYLSEIADTPLLGIQINALNLLMTCIQYMTESEAAPDPDAYGNVDFMQQISAIQTADELEKYVQNIVYSLINRSRDNELARPSELISQVENYINSNYLEDLSLMTVAQMFYISPIYLSQAFKKQTGQLYLDYVTQVKINAAKKLLLTTDLMVYEIAERLHYKDSKYFSRLFEKKTGKKPSEYRKSPGGR</sequence>
<evidence type="ECO:0000313" key="14">
    <source>
        <dbReference type="Proteomes" id="UP000245412"/>
    </source>
</evidence>
<comment type="function">
    <text evidence="9">May play the central regulatory role in sporulation. It may be an element of the effector pathway responsible for the activation of sporulation genes in response to nutritional stress. Spo0A may act in concert with spo0H (a sigma factor) to control the expression of some genes that are critical to the sporulation process.</text>
</comment>
<evidence type="ECO:0000256" key="3">
    <source>
        <dbReference type="ARBA" id="ARBA00022490"/>
    </source>
</evidence>
<comment type="caution">
    <text evidence="13">The sequence shown here is derived from an EMBL/GenBank/DDBJ whole genome shotgun (WGS) entry which is preliminary data.</text>
</comment>
<keyword evidence="5" id="KW-0902">Two-component regulatory system</keyword>
<name>A0AB73T2C1_9FIRM</name>
<dbReference type="RefSeq" id="WP_109747215.1">
    <property type="nucleotide sequence ID" value="NZ_CABJAT010000003.1"/>
</dbReference>
<dbReference type="Pfam" id="PF17853">
    <property type="entry name" value="GGDEF_2"/>
    <property type="match status" value="1"/>
</dbReference>
<evidence type="ECO:0000256" key="2">
    <source>
        <dbReference type="ARBA" id="ARBA00018672"/>
    </source>
</evidence>
<dbReference type="InterPro" id="IPR009057">
    <property type="entry name" value="Homeodomain-like_sf"/>
</dbReference>
<evidence type="ECO:0000256" key="8">
    <source>
        <dbReference type="ARBA" id="ARBA00023163"/>
    </source>
</evidence>
<dbReference type="CDD" id="cd17536">
    <property type="entry name" value="REC_YesN-like"/>
    <property type="match status" value="1"/>
</dbReference>
<dbReference type="SUPFAM" id="SSF46689">
    <property type="entry name" value="Homeodomain-like"/>
    <property type="match status" value="2"/>
</dbReference>
<evidence type="ECO:0000256" key="5">
    <source>
        <dbReference type="ARBA" id="ARBA00023012"/>
    </source>
</evidence>
<dbReference type="SMART" id="SM00342">
    <property type="entry name" value="HTH_ARAC"/>
    <property type="match status" value="1"/>
</dbReference>
<dbReference type="EMBL" id="QGGY01000009">
    <property type="protein sequence ID" value="PWJ74328.1"/>
    <property type="molecule type" value="Genomic_DNA"/>
</dbReference>
<dbReference type="GO" id="GO:0000160">
    <property type="term" value="P:phosphorelay signal transduction system"/>
    <property type="evidence" value="ECO:0007669"/>
    <property type="project" value="UniProtKB-KW"/>
</dbReference>
<proteinExistence type="predicted"/>
<keyword evidence="14" id="KW-1185">Reference proteome</keyword>
<dbReference type="InterPro" id="IPR041522">
    <property type="entry name" value="CdaR_GGDEF"/>
</dbReference>
<dbReference type="GO" id="GO:0005737">
    <property type="term" value="C:cytoplasm"/>
    <property type="evidence" value="ECO:0007669"/>
    <property type="project" value="UniProtKB-SubCell"/>
</dbReference>
<evidence type="ECO:0000259" key="11">
    <source>
        <dbReference type="PROSITE" id="PS01124"/>
    </source>
</evidence>
<accession>A0AB73T2C1</accession>
<dbReference type="InterPro" id="IPR001789">
    <property type="entry name" value="Sig_transdc_resp-reg_receiver"/>
</dbReference>
<keyword evidence="3" id="KW-0963">Cytoplasm</keyword>
<dbReference type="PANTHER" id="PTHR42713">
    <property type="entry name" value="HISTIDINE KINASE-RELATED"/>
    <property type="match status" value="1"/>
</dbReference>
<keyword evidence="7" id="KW-0238">DNA-binding</keyword>
<dbReference type="PROSITE" id="PS50110">
    <property type="entry name" value="RESPONSE_REGULATORY"/>
    <property type="match status" value="1"/>
</dbReference>
<feature type="modified residue" description="4-aspartylphosphate" evidence="10">
    <location>
        <position position="57"/>
    </location>
</feature>
<feature type="domain" description="Response regulatory" evidence="12">
    <location>
        <begin position="5"/>
        <end position="121"/>
    </location>
</feature>
<reference evidence="13 14" key="1">
    <citation type="submission" date="2018-05" db="EMBL/GenBank/DDBJ databases">
        <authorList>
            <person name="Goeker M."/>
            <person name="Huntemann M."/>
            <person name="Clum A."/>
            <person name="Pillay M."/>
            <person name="Palaniappan K."/>
            <person name="Varghese N."/>
            <person name="Mikhailova N."/>
            <person name="Stamatis D."/>
            <person name="Reddy T."/>
            <person name="Daum C."/>
            <person name="Shapiro N."/>
            <person name="Ivanova N."/>
            <person name="Kyrpides N."/>
            <person name="Woyke T."/>
        </authorList>
    </citation>
    <scope>NUCLEOTIDE SEQUENCE [LARGE SCALE GENOMIC DNA]</scope>
    <source>
        <strain evidence="13 14">DSM 26524</strain>
    </source>
</reference>
<keyword evidence="8" id="KW-0804">Transcription</keyword>
<organism evidence="13 14">
    <name type="scientific">Murimonas intestini</name>
    <dbReference type="NCBI Taxonomy" id="1337051"/>
    <lineage>
        <taxon>Bacteria</taxon>
        <taxon>Bacillati</taxon>
        <taxon>Bacillota</taxon>
        <taxon>Clostridia</taxon>
        <taxon>Lachnospirales</taxon>
        <taxon>Lachnospiraceae</taxon>
        <taxon>Murimonas</taxon>
    </lineage>
</organism>